<dbReference type="Gene3D" id="3.40.50.620">
    <property type="entry name" value="HUPs"/>
    <property type="match status" value="1"/>
</dbReference>
<dbReference type="NCBIfam" id="NF010191">
    <property type="entry name" value="PRK13670.1"/>
    <property type="match status" value="1"/>
</dbReference>
<keyword evidence="4" id="KW-1185">Reference proteome</keyword>
<feature type="binding site" evidence="2">
    <location>
        <begin position="13"/>
        <end position="26"/>
    </location>
    <ligand>
        <name>ATP</name>
        <dbReference type="ChEBI" id="CHEBI:30616"/>
    </ligand>
</feature>
<keyword evidence="2" id="KW-0436">Ligase</keyword>
<comment type="similarity">
    <text evidence="2">Belongs to the TmcAL family.</text>
</comment>
<dbReference type="SUPFAM" id="SSF52374">
    <property type="entry name" value="Nucleotidylyl transferase"/>
    <property type="match status" value="1"/>
</dbReference>
<comment type="function">
    <text evidence="2">Catalyzes the formation of N(4)-acetylcytidine (ac(4)C) at the wobble position of elongator tRNA(Met), using acetate and ATP as substrates. First activates an acetate ion to form acetyladenylate (Ac-AMP) and then transfers the acetyl group to tRNA to form ac(4)C34.</text>
</comment>
<keyword evidence="2" id="KW-0547">Nucleotide-binding</keyword>
<dbReference type="EMBL" id="CP113524">
    <property type="protein sequence ID" value="WAJ22222.1"/>
    <property type="molecule type" value="Genomic_DNA"/>
</dbReference>
<sequence length="420" mass="46484">MANHTHCSAVGIIAEYNPFHNGHAYHIKKAKELSKADYCIVVMSGDFVQRGAPAIFDKHTRATMALSCGADLVIELPSIFATSSAEDFAACSIALLSSLGVVDSVCFGSECGEIQTLSDIASILAEEPEEYKQILRMELKKGLSFPQARNKAIISCESLDEEDASILLTPNNILGIEYCKAIHRQNSSLTPLTIKRAGSGYHDPLVTPDQYSSATGIRILLKENEGGITDTNSLYLQIPESARQIVKNSQPVFPDDFSPLLNAALLRLSMDDSSLERYADVSRELAARIKKQLPDFLPFEEKISSLKTKQYTYTRISRALLHIILGITTEQIKEGKELGYAPYARILGFRKDSKDLLGHIKMRGSIPLITKTAGAELTLSEAASSMLRQDFYCSHLYQTVLQNKYHIQNKNEFTRSVVIL</sequence>
<comment type="catalytic activity">
    <reaction evidence="2">
        <text>cytidine(34) in elongator tRNA(Met) + acetate + ATP = N(4)-acetylcytidine(34) in elongator tRNA(Met) + AMP + diphosphate</text>
        <dbReference type="Rhea" id="RHEA:58144"/>
        <dbReference type="Rhea" id="RHEA-COMP:10693"/>
        <dbReference type="Rhea" id="RHEA-COMP:10694"/>
        <dbReference type="ChEBI" id="CHEBI:30089"/>
        <dbReference type="ChEBI" id="CHEBI:30616"/>
        <dbReference type="ChEBI" id="CHEBI:33019"/>
        <dbReference type="ChEBI" id="CHEBI:74900"/>
        <dbReference type="ChEBI" id="CHEBI:82748"/>
        <dbReference type="ChEBI" id="CHEBI:456215"/>
    </reaction>
</comment>
<gene>
    <name evidence="2" type="primary">tmcAL</name>
    <name evidence="3" type="ORF">OW255_11570</name>
</gene>
<reference evidence="3" key="1">
    <citation type="submission" date="2022-11" db="EMBL/GenBank/DDBJ databases">
        <title>Lacrimispora xylanolytica sy1, complete genome.</title>
        <authorList>
            <person name="Choi S."/>
        </authorList>
    </citation>
    <scope>NUCLEOTIDE SEQUENCE</scope>
    <source>
        <strain evidence="3">Sy1</strain>
    </source>
</reference>
<feature type="binding site" evidence="2">
    <location>
        <position position="196"/>
    </location>
    <ligand>
        <name>ATP</name>
        <dbReference type="ChEBI" id="CHEBI:30616"/>
    </ligand>
</feature>
<protein>
    <recommendedName>
        <fullName evidence="2">tRNA(Met) cytidine acetate ligase</fullName>
        <ecNumber evidence="2">6.3.4.-</ecNumber>
    </recommendedName>
</protein>
<evidence type="ECO:0000256" key="1">
    <source>
        <dbReference type="ARBA" id="ARBA00022694"/>
    </source>
</evidence>
<dbReference type="RefSeq" id="WP_268114177.1">
    <property type="nucleotide sequence ID" value="NZ_CP113524.1"/>
</dbReference>
<organism evidence="3 4">
    <name type="scientific">Lacrimispora xylanolytica</name>
    <dbReference type="NCBI Taxonomy" id="29375"/>
    <lineage>
        <taxon>Bacteria</taxon>
        <taxon>Bacillati</taxon>
        <taxon>Bacillota</taxon>
        <taxon>Clostridia</taxon>
        <taxon>Lachnospirales</taxon>
        <taxon>Lachnospiraceae</taxon>
        <taxon>Lacrimispora</taxon>
    </lineage>
</organism>
<accession>A0ABY7A6C5</accession>
<keyword evidence="1 2" id="KW-0819">tRNA processing</keyword>
<name>A0ABY7A6C5_9FIRM</name>
<keyword evidence="2" id="KW-0694">RNA-binding</keyword>
<evidence type="ECO:0000313" key="3">
    <source>
        <dbReference type="EMBL" id="WAJ22222.1"/>
    </source>
</evidence>
<dbReference type="PANTHER" id="PTHR37825:SF1">
    <property type="entry name" value="TRNA(MET) CYTIDINE ACETATE LIGASE"/>
    <property type="match status" value="1"/>
</dbReference>
<feature type="binding site" evidence="2">
    <location>
        <position position="108"/>
    </location>
    <ligand>
        <name>ATP</name>
        <dbReference type="ChEBI" id="CHEBI:30616"/>
    </ligand>
</feature>
<comment type="caution">
    <text evidence="2">Lacks conserved residue(s) required for the propagation of feature annotation.</text>
</comment>
<evidence type="ECO:0000256" key="2">
    <source>
        <dbReference type="HAMAP-Rule" id="MF_01539"/>
    </source>
</evidence>
<dbReference type="PANTHER" id="PTHR37825">
    <property type="entry name" value="TRNA(MET) CYTIDINE ACETATE LIGASE"/>
    <property type="match status" value="1"/>
</dbReference>
<dbReference type="Pfam" id="PF05636">
    <property type="entry name" value="HIGH_NTase1"/>
    <property type="match status" value="1"/>
</dbReference>
<dbReference type="InterPro" id="IPR014729">
    <property type="entry name" value="Rossmann-like_a/b/a_fold"/>
</dbReference>
<evidence type="ECO:0000313" key="4">
    <source>
        <dbReference type="Proteomes" id="UP001163115"/>
    </source>
</evidence>
<keyword evidence="2" id="KW-0067">ATP-binding</keyword>
<proteinExistence type="inferred from homology"/>
<feature type="binding site" evidence="2">
    <location>
        <position position="171"/>
    </location>
    <ligand>
        <name>ATP</name>
        <dbReference type="ChEBI" id="CHEBI:30616"/>
    </ligand>
</feature>
<comment type="subcellular location">
    <subcellularLocation>
        <location evidence="2">Cytoplasm</location>
    </subcellularLocation>
</comment>
<dbReference type="EC" id="6.3.4.-" evidence="2"/>
<dbReference type="InterPro" id="IPR008513">
    <property type="entry name" value="tRNA(Met)_cyd_acetate_ligase"/>
</dbReference>
<dbReference type="Proteomes" id="UP001163115">
    <property type="component" value="Chromosome"/>
</dbReference>
<keyword evidence="2" id="KW-0963">Cytoplasm</keyword>
<dbReference type="HAMAP" id="MF_01539">
    <property type="entry name" value="TmcAL"/>
    <property type="match status" value="1"/>
</dbReference>
<keyword evidence="2" id="KW-0820">tRNA-binding</keyword>